<feature type="compositionally biased region" description="Basic and acidic residues" evidence="1">
    <location>
        <begin position="892"/>
        <end position="925"/>
    </location>
</feature>
<accession>A0ABW6WPJ3</accession>
<dbReference type="EMBL" id="JBIAZU010000006">
    <property type="protein sequence ID" value="MFF5294092.1"/>
    <property type="molecule type" value="Genomic_DNA"/>
</dbReference>
<evidence type="ECO:0000313" key="5">
    <source>
        <dbReference type="EMBL" id="MFF5294092.1"/>
    </source>
</evidence>
<keyword evidence="2" id="KW-0472">Membrane</keyword>
<feature type="region of interest" description="Disordered" evidence="1">
    <location>
        <begin position="808"/>
        <end position="925"/>
    </location>
</feature>
<reference evidence="5 6" key="1">
    <citation type="submission" date="2024-10" db="EMBL/GenBank/DDBJ databases">
        <title>The Natural Products Discovery Center: Release of the First 8490 Sequenced Strains for Exploring Actinobacteria Biosynthetic Diversity.</title>
        <authorList>
            <person name="Kalkreuter E."/>
            <person name="Kautsar S.A."/>
            <person name="Yang D."/>
            <person name="Bader C.D."/>
            <person name="Teijaro C.N."/>
            <person name="Fluegel L."/>
            <person name="Davis C.M."/>
            <person name="Simpson J.R."/>
            <person name="Lauterbach L."/>
            <person name="Steele A.D."/>
            <person name="Gui C."/>
            <person name="Meng S."/>
            <person name="Li G."/>
            <person name="Viehrig K."/>
            <person name="Ye F."/>
            <person name="Su P."/>
            <person name="Kiefer A.F."/>
            <person name="Nichols A."/>
            <person name="Cepeda A.J."/>
            <person name="Yan W."/>
            <person name="Fan B."/>
            <person name="Jiang Y."/>
            <person name="Adhikari A."/>
            <person name="Zheng C.-J."/>
            <person name="Schuster L."/>
            <person name="Cowan T.M."/>
            <person name="Smanski M.J."/>
            <person name="Chevrette M.G."/>
            <person name="De Carvalho L.P.S."/>
            <person name="Shen B."/>
        </authorList>
    </citation>
    <scope>NUCLEOTIDE SEQUENCE [LARGE SCALE GENOMIC DNA]</scope>
    <source>
        <strain evidence="5 6">NPDC000087</strain>
    </source>
</reference>
<evidence type="ECO:0000256" key="1">
    <source>
        <dbReference type="SAM" id="MobiDB-lite"/>
    </source>
</evidence>
<organism evidence="5 6">
    <name type="scientific">Paractinoplanes globisporus</name>
    <dbReference type="NCBI Taxonomy" id="113565"/>
    <lineage>
        <taxon>Bacteria</taxon>
        <taxon>Bacillati</taxon>
        <taxon>Actinomycetota</taxon>
        <taxon>Actinomycetes</taxon>
        <taxon>Micromonosporales</taxon>
        <taxon>Micromonosporaceae</taxon>
        <taxon>Paractinoplanes</taxon>
    </lineage>
</organism>
<keyword evidence="6" id="KW-1185">Reference proteome</keyword>
<keyword evidence="2" id="KW-0812">Transmembrane</keyword>
<dbReference type="Proteomes" id="UP001602245">
    <property type="component" value="Unassembled WGS sequence"/>
</dbReference>
<feature type="domain" description="Single-strand DNA deaminase toxin A-like C-terminal" evidence="4">
    <location>
        <begin position="876"/>
        <end position="930"/>
    </location>
</feature>
<evidence type="ECO:0000256" key="2">
    <source>
        <dbReference type="SAM" id="Phobius"/>
    </source>
</evidence>
<keyword evidence="2" id="KW-1133">Transmembrane helix</keyword>
<feature type="domain" description="eCIS core" evidence="3">
    <location>
        <begin position="122"/>
        <end position="196"/>
    </location>
</feature>
<name>A0ABW6WPJ3_9ACTN</name>
<dbReference type="Pfam" id="PF13699">
    <property type="entry name" value="eCIS_core"/>
    <property type="match status" value="1"/>
</dbReference>
<proteinExistence type="predicted"/>
<dbReference type="InterPro" id="IPR025295">
    <property type="entry name" value="eCIS_core_dom"/>
</dbReference>
<evidence type="ECO:0000313" key="6">
    <source>
        <dbReference type="Proteomes" id="UP001602245"/>
    </source>
</evidence>
<feature type="region of interest" description="Disordered" evidence="1">
    <location>
        <begin position="1"/>
        <end position="22"/>
    </location>
</feature>
<protein>
    <submittedName>
        <fullName evidence="5">DUF4157 domain-containing protein</fullName>
    </submittedName>
</protein>
<evidence type="ECO:0000259" key="4">
    <source>
        <dbReference type="Pfam" id="PF24120"/>
    </source>
</evidence>
<evidence type="ECO:0000259" key="3">
    <source>
        <dbReference type="Pfam" id="PF13699"/>
    </source>
</evidence>
<gene>
    <name evidence="5" type="ORF">ACFY35_32045</name>
</gene>
<feature type="transmembrane region" description="Helical" evidence="2">
    <location>
        <begin position="659"/>
        <end position="682"/>
    </location>
</feature>
<dbReference type="Pfam" id="PF24120">
    <property type="entry name" value="SsdA_C"/>
    <property type="match status" value="1"/>
</dbReference>
<sequence length="986" mass="104295">MLERQRDTEPQNAAGEDRAATRVHDAEISLPALGNAAVSRLLHAGLPLSARGNGAISRALQPKPAAGSPGDAYEREADRAADALVGPATDALSLSARGGGGASLGGAAGDTVGGALSSGGAPLDPAVQAKFGPQLGSDLSGVRVHTDSPAPASVGALAFTVGTDVVFAPGHYQPGTAAGQHLIGHELAHVVQQRGGGGVVQREPAGGTVLAVPEKPVQPAPVDVAGRTVPPDEAGRRALVTGLVVQDGMSAVYQLTDALDAEVRRLEEELTRERAREAEYGSSSVPPAAGVPWNADMFAERETAIGRVREAKRGVEAQVKRVDDDYQAFRRMVLTATALRLEANRTSLAQWGDYLRTKLGPEELKRQVLAEQERHLIKQAASGPRASIQMEALERRSHATGEVRKVEERVAQNKIGGACQYCHEIVGATDRDHRHPELAPPGSSPFDLVQKGLKAEKSQPAPLPTFMPTRPATDLGDKPLSGYPAVQAEAAALQQFQPLLKQLGDEGFKVLPAGLIDQKLTDAQLRAEIEKAIEVRRANFAEFAAKTREPGFDYLIPRPILRELLPLASPEVQALVQREVAKAQSDAEAGGLLMGLATIAALLLTIFPPTAPIGIALDIGLAGYGIVSGLEQFEQGELLSLGIGSEVLDPEQQEAAHSMMAMGALNIVLSGIGIATAALGMVRMIRAGRGADAVLEGVEAEAGGTRIRVDDLNTSTPKVTVTTAEGTVLERNLDDMAASVAGRASPSRKFVDAFLERAEAQGLAREDAVALLGLNSEDELYAVAARARTEAEFQDLLAKRAGEQGVSARAELAERSRPPEGAVDEALEQSVPGRGRSVLDLPEYQESMEEARRAYRSLPGRRGQKTVAAAEGGKPTESGWADTPGYEGKGGAVDRSRTEGMEAGHERDPHFRDPKNVEGGYEDSHAERQAAVASPDRPIGVSSDMCPLCQGWFQRRAVSRGVTQFVADPRGVHIFLPDGRHLFKPY</sequence>
<comment type="caution">
    <text evidence="5">The sequence shown here is derived from an EMBL/GenBank/DDBJ whole genome shotgun (WGS) entry which is preliminary data.</text>
</comment>
<dbReference type="InterPro" id="IPR057517">
    <property type="entry name" value="SsdA-like_C"/>
</dbReference>
<dbReference type="RefSeq" id="WP_020512335.1">
    <property type="nucleotide sequence ID" value="NZ_JBIAZU010000006.1"/>
</dbReference>